<evidence type="ECO:0008006" key="4">
    <source>
        <dbReference type="Google" id="ProtNLM"/>
    </source>
</evidence>
<evidence type="ECO:0000313" key="2">
    <source>
        <dbReference type="EMBL" id="HIT39915.1"/>
    </source>
</evidence>
<reference evidence="2" key="1">
    <citation type="submission" date="2020-10" db="EMBL/GenBank/DDBJ databases">
        <authorList>
            <person name="Gilroy R."/>
        </authorList>
    </citation>
    <scope>NUCLEOTIDE SEQUENCE</scope>
    <source>
        <strain evidence="2">21143</strain>
    </source>
</reference>
<feature type="chain" id="PRO_5039637166" description="Outer membrane protein beta-barrel domain-containing protein" evidence="1">
    <location>
        <begin position="21"/>
        <end position="277"/>
    </location>
</feature>
<protein>
    <recommendedName>
        <fullName evidence="4">Outer membrane protein beta-barrel domain-containing protein</fullName>
    </recommendedName>
</protein>
<comment type="caution">
    <text evidence="2">The sequence shown here is derived from an EMBL/GenBank/DDBJ whole genome shotgun (WGS) entry which is preliminary data.</text>
</comment>
<gene>
    <name evidence="2" type="ORF">IAD06_07775</name>
</gene>
<feature type="signal peptide" evidence="1">
    <location>
        <begin position="1"/>
        <end position="20"/>
    </location>
</feature>
<organism evidence="2 3">
    <name type="scientific">Candidatus Caccoplasma intestinavium</name>
    <dbReference type="NCBI Taxonomy" id="2840716"/>
    <lineage>
        <taxon>Bacteria</taxon>
        <taxon>Pseudomonadati</taxon>
        <taxon>Bacteroidota</taxon>
        <taxon>Bacteroidia</taxon>
        <taxon>Bacteroidales</taxon>
        <taxon>Bacteroidaceae</taxon>
        <taxon>Bacteroidaceae incertae sedis</taxon>
        <taxon>Candidatus Caccoplasma</taxon>
    </lineage>
</organism>
<dbReference type="EMBL" id="DVKT01000060">
    <property type="protein sequence ID" value="HIT39915.1"/>
    <property type="molecule type" value="Genomic_DNA"/>
</dbReference>
<evidence type="ECO:0000256" key="1">
    <source>
        <dbReference type="SAM" id="SignalP"/>
    </source>
</evidence>
<name>A0A9D1GF80_9BACT</name>
<dbReference type="AlphaFoldDB" id="A0A9D1GF80"/>
<dbReference type="Proteomes" id="UP000886722">
    <property type="component" value="Unassembled WGS sequence"/>
</dbReference>
<evidence type="ECO:0000313" key="3">
    <source>
        <dbReference type="Proteomes" id="UP000886722"/>
    </source>
</evidence>
<sequence>MKKLVLALLGVCCAVMIVPAQEVVSADTIKAVPAYATVDQQPVAQEVEPAKEVKEFRGRRGYFNIGYAWEKLEAADFPSENESEMAFFLTWGKTFYLHKKPIANMLKIGLDFTWTDITYAKYEVENLVEESSDFMGVTFPTFYVEKSDMHRMDYGMHLGPSVTVNPVSALCVNAYFRYAPTFAMSMSHSDGGWDMGYGYASLFVTGAAVSYKAISLGIEYRFGSTKMNILSMDPDDLGYDDMEDIGGVGDVIGEIFSSAEKTKYKLKDLRLYLSFRF</sequence>
<proteinExistence type="predicted"/>
<accession>A0A9D1GF80</accession>
<reference evidence="2" key="2">
    <citation type="journal article" date="2021" name="PeerJ">
        <title>Extensive microbial diversity within the chicken gut microbiome revealed by metagenomics and culture.</title>
        <authorList>
            <person name="Gilroy R."/>
            <person name="Ravi A."/>
            <person name="Getino M."/>
            <person name="Pursley I."/>
            <person name="Horton D.L."/>
            <person name="Alikhan N.F."/>
            <person name="Baker D."/>
            <person name="Gharbi K."/>
            <person name="Hall N."/>
            <person name="Watson M."/>
            <person name="Adriaenssens E.M."/>
            <person name="Foster-Nyarko E."/>
            <person name="Jarju S."/>
            <person name="Secka A."/>
            <person name="Antonio M."/>
            <person name="Oren A."/>
            <person name="Chaudhuri R.R."/>
            <person name="La Ragione R."/>
            <person name="Hildebrand F."/>
            <person name="Pallen M.J."/>
        </authorList>
    </citation>
    <scope>NUCLEOTIDE SEQUENCE</scope>
    <source>
        <strain evidence="2">21143</strain>
    </source>
</reference>
<keyword evidence="1" id="KW-0732">Signal</keyword>